<evidence type="ECO:0000256" key="1">
    <source>
        <dbReference type="ARBA" id="ARBA00022729"/>
    </source>
</evidence>
<dbReference type="InterPro" id="IPR051897">
    <property type="entry name" value="PG-associated_BURP"/>
</dbReference>
<organism evidence="5 6">
    <name type="scientific">Canna indica</name>
    <name type="common">Indian-shot</name>
    <dbReference type="NCBI Taxonomy" id="4628"/>
    <lineage>
        <taxon>Eukaryota</taxon>
        <taxon>Viridiplantae</taxon>
        <taxon>Streptophyta</taxon>
        <taxon>Embryophyta</taxon>
        <taxon>Tracheophyta</taxon>
        <taxon>Spermatophyta</taxon>
        <taxon>Magnoliopsida</taxon>
        <taxon>Liliopsida</taxon>
        <taxon>Zingiberales</taxon>
        <taxon>Cannaceae</taxon>
        <taxon>Canna</taxon>
    </lineage>
</organism>
<keyword evidence="1 3" id="KW-0732">Signal</keyword>
<evidence type="ECO:0000256" key="2">
    <source>
        <dbReference type="ARBA" id="ARBA00023180"/>
    </source>
</evidence>
<dbReference type="Pfam" id="PF03181">
    <property type="entry name" value="BURP"/>
    <property type="match status" value="1"/>
</dbReference>
<dbReference type="Proteomes" id="UP001327560">
    <property type="component" value="Chromosome 6"/>
</dbReference>
<dbReference type="PROSITE" id="PS51277">
    <property type="entry name" value="BURP"/>
    <property type="match status" value="1"/>
</dbReference>
<feature type="domain" description="BURP" evidence="4">
    <location>
        <begin position="440"/>
        <end position="651"/>
    </location>
</feature>
<name>A0AAQ3KL34_9LILI</name>
<dbReference type="AlphaFoldDB" id="A0AAQ3KL34"/>
<evidence type="ECO:0000313" key="5">
    <source>
        <dbReference type="EMBL" id="WOL10962.1"/>
    </source>
</evidence>
<gene>
    <name evidence="5" type="ORF">Cni_G19722</name>
</gene>
<evidence type="ECO:0000259" key="4">
    <source>
        <dbReference type="PROSITE" id="PS51277"/>
    </source>
</evidence>
<dbReference type="PANTHER" id="PTHR31458:SF2">
    <property type="entry name" value="POLYGALACTURONASE 1 BETA-LIKE PROTEIN 2"/>
    <property type="match status" value="1"/>
</dbReference>
<sequence>MAATVPPLLFSFFFFFLLPFFGFHVVASELSTSNGTAAAENPFTARAALIRYWNRKVPTHRPQPSFLLSKLSPLSALDSAIFSALAATDPSALSLRLLALCAAARLLCTPDYTNTYSAASRKDDSSAFASYQNSNFSDFGTGAANGLNSFKNYSDGLNVAFDTFRRYSRDSTQHNDSFASYAPDGNIATTNFTSYASSATGGAGEFSSYDQGSNAPDLKFTNYDAHATGRSLSFSSYSKDSNSGDQSFAGYGKDGHGVPTSFTSYGNNSNVMGSSFAGYGEGANGANDSFASYGFNGNVPRNNFRSYADGGNLGSDRFTSYRDHSNVGDDSFASYAKSGKAASADFINYGNSFNQGSDSFKGYGEGSSEHKITFTTYAGDNTSFKAYSKSGIDFKSYRNSSVIPSSTSSSRVAAASSLDLSLPRASGRPANRWLVEPGKFFREHDLHRGSVMPMPDIRDKMPPRSFLPRSIAGRIPFSVTEVRRIFGIPADTALAKAVADTVAECERAPSRGETKRCATSAEDVIDFAVSVLGNDVVARSTASTAGSKGDVLIGEVRGVDGGKITRSVSCHQSLFPYLVYYCHAVPKVRVYEAEILAVHSKEKINHSVAICHLDTSDWSSSHCAFAALGSAPGRIEVCHWIFEGDMTWTVAD</sequence>
<reference evidence="5 6" key="1">
    <citation type="submission" date="2023-10" db="EMBL/GenBank/DDBJ databases">
        <title>Chromosome-scale genome assembly provides insights into flower coloration mechanisms of Canna indica.</title>
        <authorList>
            <person name="Li C."/>
        </authorList>
    </citation>
    <scope>NUCLEOTIDE SEQUENCE [LARGE SCALE GENOMIC DNA]</scope>
    <source>
        <tissue evidence="5">Flower</tissue>
    </source>
</reference>
<feature type="signal peptide" evidence="3">
    <location>
        <begin position="1"/>
        <end position="28"/>
    </location>
</feature>
<accession>A0AAQ3KL34</accession>
<dbReference type="SMART" id="SM01045">
    <property type="entry name" value="BURP"/>
    <property type="match status" value="1"/>
</dbReference>
<evidence type="ECO:0000313" key="6">
    <source>
        <dbReference type="Proteomes" id="UP001327560"/>
    </source>
</evidence>
<evidence type="ECO:0000256" key="3">
    <source>
        <dbReference type="SAM" id="SignalP"/>
    </source>
</evidence>
<proteinExistence type="predicted"/>
<dbReference type="EMBL" id="CP136895">
    <property type="protein sequence ID" value="WOL10962.1"/>
    <property type="molecule type" value="Genomic_DNA"/>
</dbReference>
<dbReference type="PANTHER" id="PTHR31458">
    <property type="entry name" value="POLYGALACTURONASE 1 BETA-LIKE PROTEIN 2"/>
    <property type="match status" value="1"/>
</dbReference>
<dbReference type="InterPro" id="IPR004873">
    <property type="entry name" value="BURP_dom"/>
</dbReference>
<keyword evidence="6" id="KW-1185">Reference proteome</keyword>
<keyword evidence="2" id="KW-0325">Glycoprotein</keyword>
<feature type="chain" id="PRO_5042954673" description="BURP domain-containing protein" evidence="3">
    <location>
        <begin position="29"/>
        <end position="652"/>
    </location>
</feature>
<protein>
    <recommendedName>
        <fullName evidence="4">BURP domain-containing protein</fullName>
    </recommendedName>
</protein>